<evidence type="ECO:0000313" key="6">
    <source>
        <dbReference type="EMBL" id="KDP37590.1"/>
    </source>
</evidence>
<dbReference type="PANTHER" id="PTHR10795">
    <property type="entry name" value="PROPROTEIN CONVERTASE SUBTILISIN/KEXIN"/>
    <property type="match status" value="1"/>
</dbReference>
<organism evidence="6 7">
    <name type="scientific">Jatropha curcas</name>
    <name type="common">Barbados nut</name>
    <dbReference type="NCBI Taxonomy" id="180498"/>
    <lineage>
        <taxon>Eukaryota</taxon>
        <taxon>Viridiplantae</taxon>
        <taxon>Streptophyta</taxon>
        <taxon>Embryophyta</taxon>
        <taxon>Tracheophyta</taxon>
        <taxon>Spermatophyta</taxon>
        <taxon>Magnoliopsida</taxon>
        <taxon>eudicotyledons</taxon>
        <taxon>Gunneridae</taxon>
        <taxon>Pentapetalae</taxon>
        <taxon>rosids</taxon>
        <taxon>fabids</taxon>
        <taxon>Malpighiales</taxon>
        <taxon>Euphorbiaceae</taxon>
        <taxon>Crotonoideae</taxon>
        <taxon>Jatropheae</taxon>
        <taxon>Jatropha</taxon>
    </lineage>
</organism>
<feature type="domain" description="Peptidase S8/S53" evidence="5">
    <location>
        <begin position="145"/>
        <end position="277"/>
    </location>
</feature>
<comment type="subcellular location">
    <subcellularLocation>
        <location evidence="1">Secreted</location>
    </subcellularLocation>
</comment>
<dbReference type="PROSITE" id="PS51892">
    <property type="entry name" value="SUBTILASE"/>
    <property type="match status" value="1"/>
</dbReference>
<dbReference type="Gene3D" id="3.50.30.30">
    <property type="match status" value="1"/>
</dbReference>
<comment type="similarity">
    <text evidence="2 4">Belongs to the peptidase S8 family.</text>
</comment>
<dbReference type="InterPro" id="IPR000209">
    <property type="entry name" value="Peptidase_S8/S53_dom"/>
</dbReference>
<reference evidence="6 7" key="1">
    <citation type="journal article" date="2014" name="PLoS ONE">
        <title>Global Analysis of Gene Expression Profiles in Physic Nut (Jatropha curcas L.) Seedlings Exposed to Salt Stress.</title>
        <authorList>
            <person name="Zhang L."/>
            <person name="Zhang C."/>
            <person name="Wu P."/>
            <person name="Chen Y."/>
            <person name="Li M."/>
            <person name="Jiang H."/>
            <person name="Wu G."/>
        </authorList>
    </citation>
    <scope>NUCLEOTIDE SEQUENCE [LARGE SCALE GENOMIC DNA]</scope>
    <source>
        <strain evidence="7">cv. GZQX0401</strain>
        <tissue evidence="6">Young leaves</tissue>
    </source>
</reference>
<evidence type="ECO:0000256" key="2">
    <source>
        <dbReference type="ARBA" id="ARBA00011073"/>
    </source>
</evidence>
<protein>
    <recommendedName>
        <fullName evidence="5">Peptidase S8/S53 domain-containing protein</fullName>
    </recommendedName>
</protein>
<dbReference type="Pfam" id="PF00082">
    <property type="entry name" value="Peptidase_S8"/>
    <property type="match status" value="1"/>
</dbReference>
<comment type="caution">
    <text evidence="4">Lacks conserved residue(s) required for the propagation of feature annotation.</text>
</comment>
<dbReference type="Proteomes" id="UP000027138">
    <property type="component" value="Unassembled WGS sequence"/>
</dbReference>
<dbReference type="SUPFAM" id="SSF52743">
    <property type="entry name" value="Subtilisin-like"/>
    <property type="match status" value="1"/>
</dbReference>
<gene>
    <name evidence="6" type="ORF">JCGZ_07936</name>
</gene>
<dbReference type="InterPro" id="IPR036852">
    <property type="entry name" value="Peptidase_S8/S53_dom_sf"/>
</dbReference>
<proteinExistence type="inferred from homology"/>
<dbReference type="InterPro" id="IPR045051">
    <property type="entry name" value="SBT"/>
</dbReference>
<dbReference type="STRING" id="180498.A0A067KZA3"/>
<evidence type="ECO:0000256" key="1">
    <source>
        <dbReference type="ARBA" id="ARBA00004613"/>
    </source>
</evidence>
<dbReference type="OrthoDB" id="29072at2759"/>
<evidence type="ECO:0000256" key="4">
    <source>
        <dbReference type="PROSITE-ProRule" id="PRU01240"/>
    </source>
</evidence>
<keyword evidence="7" id="KW-1185">Reference proteome</keyword>
<evidence type="ECO:0000256" key="3">
    <source>
        <dbReference type="ARBA" id="ARBA00022729"/>
    </source>
</evidence>
<evidence type="ECO:0000259" key="5">
    <source>
        <dbReference type="Pfam" id="PF00082"/>
    </source>
</evidence>
<sequence>MASTLSRDAWRAHLDVNDLSNNLIFQCWWGSKPTSPRTSSTPLPPPAAAHMPSLSTIELAAYERQMTLSKTAGAEALMLPQSQHALKQAVTGMGAVGSSLAIYDSKFPNVATSQQIIKIIEARYYYQGFEAENGPLEAFAGIFFQSARDGDGHGSHTASPIGGVLVPNSSLFGMASGTTRGGAPNLRFAIYKACWFNLCSDVDILSAMDDAINDGVDILLLSLGPDPPQPIYFQNAISIGAFHAFRKGVLVACSAGNSFFPGTATNVAPWILTVAASSLDREFNSNVYLGNSIVLKGFSLNPLKTKTSNDLIAGSDAAAPGVPAKNASFCKNNTLDYTKIQGKIVACIIKDVKESRGEKALFIQ</sequence>
<dbReference type="GO" id="GO:0004252">
    <property type="term" value="F:serine-type endopeptidase activity"/>
    <property type="evidence" value="ECO:0007669"/>
    <property type="project" value="InterPro"/>
</dbReference>
<name>A0A067KZA3_JATCU</name>
<dbReference type="EMBL" id="KK914397">
    <property type="protein sequence ID" value="KDP37590.1"/>
    <property type="molecule type" value="Genomic_DNA"/>
</dbReference>
<dbReference type="CDD" id="cd02120">
    <property type="entry name" value="PA_subtilisin_like"/>
    <property type="match status" value="1"/>
</dbReference>
<dbReference type="GO" id="GO:0005576">
    <property type="term" value="C:extracellular region"/>
    <property type="evidence" value="ECO:0007669"/>
    <property type="project" value="UniProtKB-SubCell"/>
</dbReference>
<dbReference type="Gene3D" id="3.40.50.200">
    <property type="entry name" value="Peptidase S8/S53 domain"/>
    <property type="match status" value="1"/>
</dbReference>
<dbReference type="GO" id="GO:0006508">
    <property type="term" value="P:proteolysis"/>
    <property type="evidence" value="ECO:0007669"/>
    <property type="project" value="InterPro"/>
</dbReference>
<evidence type="ECO:0000313" key="7">
    <source>
        <dbReference type="Proteomes" id="UP000027138"/>
    </source>
</evidence>
<keyword evidence="3" id="KW-0732">Signal</keyword>
<dbReference type="AlphaFoldDB" id="A0A067KZA3"/>
<accession>A0A067KZA3</accession>